<evidence type="ECO:0000256" key="2">
    <source>
        <dbReference type="ARBA" id="ARBA00022475"/>
    </source>
</evidence>
<dbReference type="NCBIfam" id="TIGR03109">
    <property type="entry name" value="exosort_XrtA"/>
    <property type="match status" value="1"/>
</dbReference>
<feature type="transmembrane region" description="Helical" evidence="8">
    <location>
        <begin position="189"/>
        <end position="207"/>
    </location>
</feature>
<dbReference type="NCBIfam" id="TIGR02914">
    <property type="entry name" value="EpsI_fam"/>
    <property type="match status" value="1"/>
</dbReference>
<evidence type="ECO:0000256" key="6">
    <source>
        <dbReference type="ARBA" id="ARBA00022989"/>
    </source>
</evidence>
<keyword evidence="2" id="KW-1003">Cell membrane</keyword>
<feature type="transmembrane region" description="Helical" evidence="8">
    <location>
        <begin position="254"/>
        <end position="274"/>
    </location>
</feature>
<feature type="transmembrane region" description="Helical" evidence="8">
    <location>
        <begin position="69"/>
        <end position="91"/>
    </location>
</feature>
<keyword evidence="6 8" id="KW-1133">Transmembrane helix</keyword>
<dbReference type="GO" id="GO:0006508">
    <property type="term" value="P:proteolysis"/>
    <property type="evidence" value="ECO:0007669"/>
    <property type="project" value="UniProtKB-KW"/>
</dbReference>
<gene>
    <name evidence="10" type="ORF">BJI67_06880</name>
</gene>
<evidence type="ECO:0000256" key="1">
    <source>
        <dbReference type="ARBA" id="ARBA00004651"/>
    </source>
</evidence>
<dbReference type="InterPro" id="IPR014263">
    <property type="entry name" value="Methanolan_biosynth_EpsI"/>
</dbReference>
<evidence type="ECO:0000256" key="4">
    <source>
        <dbReference type="ARBA" id="ARBA00022692"/>
    </source>
</evidence>
<keyword evidence="7 8" id="KW-0472">Membrane</keyword>
<dbReference type="EMBL" id="CP017448">
    <property type="protein sequence ID" value="AOV16820.1"/>
    <property type="molecule type" value="Genomic_DNA"/>
</dbReference>
<dbReference type="GO" id="GO:0005886">
    <property type="term" value="C:plasma membrane"/>
    <property type="evidence" value="ECO:0007669"/>
    <property type="project" value="UniProtKB-SubCell"/>
</dbReference>
<feature type="transmembrane region" description="Helical" evidence="8">
    <location>
        <begin position="97"/>
        <end position="117"/>
    </location>
</feature>
<keyword evidence="5" id="KW-0378">Hydrolase</keyword>
<dbReference type="RefSeq" id="WP_070072403.1">
    <property type="nucleotide sequence ID" value="NZ_CP017448.1"/>
</dbReference>
<evidence type="ECO:0000256" key="5">
    <source>
        <dbReference type="ARBA" id="ARBA00022801"/>
    </source>
</evidence>
<dbReference type="Proteomes" id="UP000095342">
    <property type="component" value="Chromosome"/>
</dbReference>
<comment type="subcellular location">
    <subcellularLocation>
        <location evidence="1">Cell membrane</location>
        <topology evidence="1">Multi-pass membrane protein</topology>
    </subcellularLocation>
</comment>
<dbReference type="InterPro" id="IPR013426">
    <property type="entry name" value="EpsH-like"/>
</dbReference>
<feature type="transmembrane region" description="Helical" evidence="8">
    <location>
        <begin position="214"/>
        <end position="234"/>
    </location>
</feature>
<name>A0A1D8K7A9_9GAMM</name>
<feature type="transmembrane region" description="Helical" evidence="8">
    <location>
        <begin position="12"/>
        <end position="34"/>
    </location>
</feature>
<dbReference type="Pfam" id="PF09721">
    <property type="entry name" value="Exosortase_EpsH"/>
    <property type="match status" value="1"/>
</dbReference>
<reference evidence="10 11" key="1">
    <citation type="submission" date="2016-09" db="EMBL/GenBank/DDBJ databases">
        <title>Acidihalobacter prosperus V6 (DSM14174).</title>
        <authorList>
            <person name="Khaleque H.N."/>
            <person name="Ramsay J.P."/>
            <person name="Murphy R.J.T."/>
            <person name="Kaksonen A.H."/>
            <person name="Boxall N.J."/>
            <person name="Watkin E.L.J."/>
        </authorList>
    </citation>
    <scope>NUCLEOTIDE SEQUENCE [LARGE SCALE GENOMIC DNA]</scope>
    <source>
        <strain evidence="10 11">V6</strain>
    </source>
</reference>
<dbReference type="InterPro" id="IPR026392">
    <property type="entry name" value="Exo/Archaeosortase_dom"/>
</dbReference>
<dbReference type="InterPro" id="IPR017540">
    <property type="entry name" value="Exosortase-1"/>
</dbReference>
<accession>A0A1D8K7A9</accession>
<dbReference type="GO" id="GO:0008233">
    <property type="term" value="F:peptidase activity"/>
    <property type="evidence" value="ECO:0007669"/>
    <property type="project" value="UniProtKB-KW"/>
</dbReference>
<keyword evidence="4 8" id="KW-0812">Transmembrane</keyword>
<dbReference type="KEGG" id="aaeo:BJI67_06880"/>
<protein>
    <submittedName>
        <fullName evidence="10">EpsI family protein</fullName>
    </submittedName>
</protein>
<evidence type="ECO:0000256" key="7">
    <source>
        <dbReference type="ARBA" id="ARBA00023136"/>
    </source>
</evidence>
<keyword evidence="11" id="KW-1185">Reference proteome</keyword>
<evidence type="ECO:0000256" key="3">
    <source>
        <dbReference type="ARBA" id="ARBA00022670"/>
    </source>
</evidence>
<evidence type="ECO:0000313" key="11">
    <source>
        <dbReference type="Proteomes" id="UP000095342"/>
    </source>
</evidence>
<evidence type="ECO:0000313" key="10">
    <source>
        <dbReference type="EMBL" id="AOV16820.1"/>
    </source>
</evidence>
<evidence type="ECO:0000259" key="9">
    <source>
        <dbReference type="Pfam" id="PF11984"/>
    </source>
</evidence>
<dbReference type="NCBIfam" id="TIGR02602">
    <property type="entry name" value="8TM_EpsH"/>
    <property type="match status" value="1"/>
</dbReference>
<feature type="domain" description="Methanolan biosynthesis EpsI" evidence="9">
    <location>
        <begin position="306"/>
        <end position="497"/>
    </location>
</feature>
<feature type="transmembrane region" description="Helical" evidence="8">
    <location>
        <begin position="124"/>
        <end position="140"/>
    </location>
</feature>
<feature type="transmembrane region" description="Helical" evidence="8">
    <location>
        <begin position="298"/>
        <end position="316"/>
    </location>
</feature>
<sequence length="514" mass="57968">MSAMTGFKRHRQITHGFFLAFLLLYILLFSTSLYRLAWVWAHDGTFQYGYLILPISAFLVWSRRKNLEMVAFSPSLLGLFALVSSSLLWGIGELVGVQLLEQFAIIAMLPSGVLAIYGTAASRALLFPLAYLFFAFPWPAGRVTVFLQHVTAEISVHVLQATGFVTYLHGVLIETPIATWHVADACSGVKFFIASLALSALYTNLFYRSWKRRAIFMVMAFIVPIIANGLRVYFTVVIGEVFGVKYATGTDHLIFGWQFFGTVLFLFFLAGWPFRQDQPDIHVPNISLMSRQLQPQRLLIGLFAGILCLVSGPVFVRAVEVHTPVLSFHGDMPKQHYGEWQLLMDGANPLGAHYYKPDINIMATYIDGMAHVNLVDVAYRGRPQHGRKLFMLGNQWYSPDQWQTIKAGEQVLTMPDFSKVRMQVLSGDGMRMLVWYWYEVNHRTATNVLGVKWHQLLAQSMMMPLNTRIVVVSTPLSGSQDRQQAEAVLARFVRAFRMHEAAKLQLGTLAEGVG</sequence>
<keyword evidence="3" id="KW-0645">Protease</keyword>
<feature type="transmembrane region" description="Helical" evidence="8">
    <location>
        <begin position="46"/>
        <end position="62"/>
    </location>
</feature>
<organism evidence="10 11">
    <name type="scientific">Acidihalobacter aeolianus</name>
    <dbReference type="NCBI Taxonomy" id="2792603"/>
    <lineage>
        <taxon>Bacteria</taxon>
        <taxon>Pseudomonadati</taxon>
        <taxon>Pseudomonadota</taxon>
        <taxon>Gammaproteobacteria</taxon>
        <taxon>Chromatiales</taxon>
        <taxon>Ectothiorhodospiraceae</taxon>
        <taxon>Acidihalobacter</taxon>
    </lineage>
</organism>
<dbReference type="NCBIfam" id="TIGR04178">
    <property type="entry name" value="exo_archaeo"/>
    <property type="match status" value="1"/>
</dbReference>
<dbReference type="AlphaFoldDB" id="A0A1D8K7A9"/>
<evidence type="ECO:0000256" key="8">
    <source>
        <dbReference type="SAM" id="Phobius"/>
    </source>
</evidence>
<dbReference type="Pfam" id="PF11984">
    <property type="entry name" value="DUF3485"/>
    <property type="match status" value="1"/>
</dbReference>
<proteinExistence type="predicted"/>
<dbReference type="InterPro" id="IPR019127">
    <property type="entry name" value="Exosortase"/>
</dbReference>